<dbReference type="PANTHER" id="PTHR36985:SF1">
    <property type="entry name" value="TRANSLOCATION AND ASSEMBLY MODULE SUBUNIT TAMB"/>
    <property type="match status" value="1"/>
</dbReference>
<evidence type="ECO:0000313" key="6">
    <source>
        <dbReference type="EMBL" id="PTB85885.1"/>
    </source>
</evidence>
<sequence length="101" mass="11532">MIKRALWIIAIVLLLVVPAAMYWLLMTKSGFNTALNFTQQSLPALSIDEASGRLYDGIYLQGVSYEPEEGDAFYIKSIDARWQLWSLLSTRLIINQLHIDQ</sequence>
<evidence type="ECO:0000256" key="2">
    <source>
        <dbReference type="ARBA" id="ARBA00022692"/>
    </source>
</evidence>
<gene>
    <name evidence="6" type="ORF">C9940_04600</name>
</gene>
<comment type="subcellular location">
    <subcellularLocation>
        <location evidence="1">Membrane</location>
        <topology evidence="1">Single-pass membrane protein</topology>
    </subcellularLocation>
</comment>
<organism evidence="6">
    <name type="scientific">Pseudidiomarina aestuarii</name>
    <dbReference type="NCBI Taxonomy" id="624146"/>
    <lineage>
        <taxon>Bacteria</taxon>
        <taxon>Pseudomonadati</taxon>
        <taxon>Pseudomonadota</taxon>
        <taxon>Gammaproteobacteria</taxon>
        <taxon>Alteromonadales</taxon>
        <taxon>Idiomarinaceae</taxon>
        <taxon>Pseudidiomarina</taxon>
    </lineage>
</organism>
<accession>A0A2T4CWH0</accession>
<evidence type="ECO:0000256" key="5">
    <source>
        <dbReference type="SAM" id="Phobius"/>
    </source>
</evidence>
<feature type="transmembrane region" description="Helical" evidence="5">
    <location>
        <begin position="6"/>
        <end position="25"/>
    </location>
</feature>
<evidence type="ECO:0000256" key="1">
    <source>
        <dbReference type="ARBA" id="ARBA00004167"/>
    </source>
</evidence>
<dbReference type="GO" id="GO:0097347">
    <property type="term" value="C:TAM protein secretion complex"/>
    <property type="evidence" value="ECO:0007669"/>
    <property type="project" value="TreeGrafter"/>
</dbReference>
<name>A0A2T4CWH0_9GAMM</name>
<dbReference type="PANTHER" id="PTHR36985">
    <property type="entry name" value="TRANSLOCATION AND ASSEMBLY MODULE SUBUNIT TAMB"/>
    <property type="match status" value="1"/>
</dbReference>
<evidence type="ECO:0000256" key="4">
    <source>
        <dbReference type="ARBA" id="ARBA00023136"/>
    </source>
</evidence>
<keyword evidence="2 5" id="KW-0812">Transmembrane</keyword>
<keyword evidence="4 5" id="KW-0472">Membrane</keyword>
<protein>
    <submittedName>
        <fullName evidence="6">Uncharacterized protein</fullName>
    </submittedName>
</protein>
<comment type="caution">
    <text evidence="6">The sequence shown here is derived from an EMBL/GenBank/DDBJ whole genome shotgun (WGS) entry which is preliminary data.</text>
</comment>
<proteinExistence type="predicted"/>
<keyword evidence="3 5" id="KW-1133">Transmembrane helix</keyword>
<dbReference type="EMBL" id="PYVN01000065">
    <property type="protein sequence ID" value="PTB85885.1"/>
    <property type="molecule type" value="Genomic_DNA"/>
</dbReference>
<dbReference type="GO" id="GO:0005886">
    <property type="term" value="C:plasma membrane"/>
    <property type="evidence" value="ECO:0007669"/>
    <property type="project" value="TreeGrafter"/>
</dbReference>
<feature type="non-terminal residue" evidence="6">
    <location>
        <position position="101"/>
    </location>
</feature>
<evidence type="ECO:0000256" key="3">
    <source>
        <dbReference type="ARBA" id="ARBA00022989"/>
    </source>
</evidence>
<dbReference type="AlphaFoldDB" id="A0A2T4CWH0"/>
<dbReference type="GO" id="GO:0009306">
    <property type="term" value="P:protein secretion"/>
    <property type="evidence" value="ECO:0007669"/>
    <property type="project" value="TreeGrafter"/>
</dbReference>
<reference evidence="6" key="1">
    <citation type="submission" date="2018-03" db="EMBL/GenBank/DDBJ databases">
        <title>Cross-interface Injection: A General Nanoliter Liquid Handling Method Applied to Single Cells Genome Amplification Automated Nanoliter Liquid Handling Applied to Single Cell Multiple Displacement Amplification.</title>
        <authorList>
            <person name="Yun J."/>
            <person name="Xu P."/>
            <person name="Xu J."/>
            <person name="Dai X."/>
            <person name="Wang Y."/>
            <person name="Zheng X."/>
            <person name="Cao C."/>
            <person name="Yi Q."/>
            <person name="Zhu Y."/>
            <person name="Wang L."/>
            <person name="Dong Z."/>
            <person name="Huang Y."/>
            <person name="Huang L."/>
            <person name="Du W."/>
        </authorList>
    </citation>
    <scope>NUCLEOTIDE SEQUENCE [LARGE SCALE GENOMIC DNA]</scope>
    <source>
        <strain evidence="6">Z-D3-2</strain>
    </source>
</reference>